<organism evidence="2 3">
    <name type="scientific">Protea cynaroides</name>
    <dbReference type="NCBI Taxonomy" id="273540"/>
    <lineage>
        <taxon>Eukaryota</taxon>
        <taxon>Viridiplantae</taxon>
        <taxon>Streptophyta</taxon>
        <taxon>Embryophyta</taxon>
        <taxon>Tracheophyta</taxon>
        <taxon>Spermatophyta</taxon>
        <taxon>Magnoliopsida</taxon>
        <taxon>Proteales</taxon>
        <taxon>Proteaceae</taxon>
        <taxon>Protea</taxon>
    </lineage>
</organism>
<dbReference type="EMBL" id="JAMYWD010000006">
    <property type="protein sequence ID" value="KAJ4967763.1"/>
    <property type="molecule type" value="Genomic_DNA"/>
</dbReference>
<sequence>MAHSSSLPYNRPPATPVKDSMSRQLLPSPTRTLVGYVMPRKAYRQQAMFEGLIKAWRCKFDVKEFWVQFHDVPAPLFILEFAHQMGVWLGTPSVAMIITSYHQGTPLNYLRTRIALDLSKPLLALNGRTPSHSPNTVMSSNNEDIVHGHNPSKHSSPYNIPIPPPPAPPTDLPSSLHIPQPAHSIILQSI</sequence>
<dbReference type="Proteomes" id="UP001141806">
    <property type="component" value="Unassembled WGS sequence"/>
</dbReference>
<keyword evidence="3" id="KW-1185">Reference proteome</keyword>
<reference evidence="2" key="1">
    <citation type="journal article" date="2023" name="Plant J.">
        <title>The genome of the king protea, Protea cynaroides.</title>
        <authorList>
            <person name="Chang J."/>
            <person name="Duong T.A."/>
            <person name="Schoeman C."/>
            <person name="Ma X."/>
            <person name="Roodt D."/>
            <person name="Barker N."/>
            <person name="Li Z."/>
            <person name="Van de Peer Y."/>
            <person name="Mizrachi E."/>
        </authorList>
    </citation>
    <scope>NUCLEOTIDE SEQUENCE</scope>
    <source>
        <tissue evidence="2">Young leaves</tissue>
    </source>
</reference>
<dbReference type="AlphaFoldDB" id="A0A9Q0KC29"/>
<feature type="compositionally biased region" description="Polar residues" evidence="1">
    <location>
        <begin position="129"/>
        <end position="143"/>
    </location>
</feature>
<comment type="caution">
    <text evidence="2">The sequence shown here is derived from an EMBL/GenBank/DDBJ whole genome shotgun (WGS) entry which is preliminary data.</text>
</comment>
<feature type="region of interest" description="Disordered" evidence="1">
    <location>
        <begin position="1"/>
        <end position="23"/>
    </location>
</feature>
<accession>A0A9Q0KC29</accession>
<evidence type="ECO:0000313" key="2">
    <source>
        <dbReference type="EMBL" id="KAJ4967763.1"/>
    </source>
</evidence>
<protein>
    <submittedName>
        <fullName evidence="2">Uncharacterized protein</fullName>
    </submittedName>
</protein>
<evidence type="ECO:0000313" key="3">
    <source>
        <dbReference type="Proteomes" id="UP001141806"/>
    </source>
</evidence>
<feature type="region of interest" description="Disordered" evidence="1">
    <location>
        <begin position="129"/>
        <end position="156"/>
    </location>
</feature>
<evidence type="ECO:0000256" key="1">
    <source>
        <dbReference type="SAM" id="MobiDB-lite"/>
    </source>
</evidence>
<gene>
    <name evidence="2" type="ORF">NE237_014464</name>
</gene>
<proteinExistence type="predicted"/>
<name>A0A9Q0KC29_9MAGN</name>